<dbReference type="GO" id="GO:0016625">
    <property type="term" value="F:oxidoreductase activity, acting on the aldehyde or oxo group of donors, iron-sulfur protein as acceptor"/>
    <property type="evidence" value="ECO:0007669"/>
    <property type="project" value="InterPro"/>
</dbReference>
<accession>X1DPM0</accession>
<gene>
    <name evidence="2" type="ORF">S01H4_59222</name>
</gene>
<dbReference type="PANTHER" id="PTHR30038:SF0">
    <property type="entry name" value="TUNGSTEN-CONTAINING ALDEHYDE FERREDOXIN OXIDOREDUCTASE"/>
    <property type="match status" value="1"/>
</dbReference>
<evidence type="ECO:0000313" key="2">
    <source>
        <dbReference type="EMBL" id="GAH06934.1"/>
    </source>
</evidence>
<dbReference type="AlphaFoldDB" id="X1DPM0"/>
<organism evidence="2">
    <name type="scientific">marine sediment metagenome</name>
    <dbReference type="NCBI Taxonomy" id="412755"/>
    <lineage>
        <taxon>unclassified sequences</taxon>
        <taxon>metagenomes</taxon>
        <taxon>ecological metagenomes</taxon>
    </lineage>
</organism>
<dbReference type="GO" id="GO:0051536">
    <property type="term" value="F:iron-sulfur cluster binding"/>
    <property type="evidence" value="ECO:0007669"/>
    <property type="project" value="InterPro"/>
</dbReference>
<dbReference type="Pfam" id="PF02730">
    <property type="entry name" value="AFOR_N"/>
    <property type="match status" value="1"/>
</dbReference>
<dbReference type="EMBL" id="BART01034700">
    <property type="protein sequence ID" value="GAH06934.1"/>
    <property type="molecule type" value="Genomic_DNA"/>
</dbReference>
<feature type="domain" description="Aldehyde ferredoxin oxidoreductase N-terminal" evidence="1">
    <location>
        <begin position="6"/>
        <end position="52"/>
    </location>
</feature>
<dbReference type="InterPro" id="IPR051919">
    <property type="entry name" value="W-dependent_AOR"/>
</dbReference>
<reference evidence="2" key="1">
    <citation type="journal article" date="2014" name="Front. Microbiol.">
        <title>High frequency of phylogenetically diverse reductive dehalogenase-homologous genes in deep subseafloor sedimentary metagenomes.</title>
        <authorList>
            <person name="Kawai M."/>
            <person name="Futagami T."/>
            <person name="Toyoda A."/>
            <person name="Takaki Y."/>
            <person name="Nishi S."/>
            <person name="Hori S."/>
            <person name="Arai W."/>
            <person name="Tsubouchi T."/>
            <person name="Morono Y."/>
            <person name="Uchiyama I."/>
            <person name="Ito T."/>
            <person name="Fujiyama A."/>
            <person name="Inagaki F."/>
            <person name="Takami H."/>
        </authorList>
    </citation>
    <scope>NUCLEOTIDE SEQUENCE</scope>
    <source>
        <strain evidence="2">Expedition CK06-06</strain>
    </source>
</reference>
<dbReference type="InterPro" id="IPR036503">
    <property type="entry name" value="Ald_Fedxn_OxRdtase_N_sf"/>
</dbReference>
<name>X1DPM0_9ZZZZ</name>
<dbReference type="InterPro" id="IPR013983">
    <property type="entry name" value="Ald_Fedxn_OxRdtase_N"/>
</dbReference>
<dbReference type="Gene3D" id="3.60.9.10">
    <property type="entry name" value="Aldehyde ferredoxin oxidoreductase, N-terminal domain"/>
    <property type="match status" value="1"/>
</dbReference>
<evidence type="ECO:0000259" key="1">
    <source>
        <dbReference type="Pfam" id="PF02730"/>
    </source>
</evidence>
<sequence>GDQNVRVCTIGLGGENLVRFACISNDRGRQAGRTGQGAVMGSKNLKAIALRGSHPISVANPEELAKASLDLMKIVT</sequence>
<dbReference type="SUPFAM" id="SSF56228">
    <property type="entry name" value="Aldehyde ferredoxin oxidoreductase, N-terminal domain"/>
    <property type="match status" value="1"/>
</dbReference>
<dbReference type="PANTHER" id="PTHR30038">
    <property type="entry name" value="ALDEHYDE FERREDOXIN OXIDOREDUCTASE"/>
    <property type="match status" value="1"/>
</dbReference>
<feature type="non-terminal residue" evidence="2">
    <location>
        <position position="1"/>
    </location>
</feature>
<comment type="caution">
    <text evidence="2">The sequence shown here is derived from an EMBL/GenBank/DDBJ whole genome shotgun (WGS) entry which is preliminary data.</text>
</comment>
<protein>
    <recommendedName>
        <fullName evidence="1">Aldehyde ferredoxin oxidoreductase N-terminal domain-containing protein</fullName>
    </recommendedName>
</protein>
<proteinExistence type="predicted"/>